<gene>
    <name evidence="1" type="ORF">DND132_0966</name>
</gene>
<dbReference type="HOGENOM" id="CLU_2394879_0_0_7"/>
<dbReference type="Pfam" id="PF04077">
    <property type="entry name" value="DsrH"/>
    <property type="match status" value="1"/>
</dbReference>
<dbReference type="RefSeq" id="WP_014321607.1">
    <property type="nucleotide sequence ID" value="NC_016803.1"/>
</dbReference>
<dbReference type="InterPro" id="IPR007215">
    <property type="entry name" value="Sulphur_relay_TusB/DsrH"/>
</dbReference>
<dbReference type="InterPro" id="IPR027396">
    <property type="entry name" value="DsrEFH-like"/>
</dbReference>
<dbReference type="STRING" id="641491.DND132_0966"/>
<dbReference type="GO" id="GO:0002143">
    <property type="term" value="P:tRNA wobble position uridine thiolation"/>
    <property type="evidence" value="ECO:0007669"/>
    <property type="project" value="InterPro"/>
</dbReference>
<dbReference type="Gene3D" id="3.40.1260.10">
    <property type="entry name" value="DsrEFH-like"/>
    <property type="match status" value="1"/>
</dbReference>
<accession>F0JIC7</accession>
<dbReference type="GO" id="GO:0005737">
    <property type="term" value="C:cytoplasm"/>
    <property type="evidence" value="ECO:0007669"/>
    <property type="project" value="InterPro"/>
</dbReference>
<dbReference type="OrthoDB" id="5459472at2"/>
<evidence type="ECO:0000313" key="2">
    <source>
        <dbReference type="Proteomes" id="UP000007845"/>
    </source>
</evidence>
<dbReference type="SUPFAM" id="SSF75169">
    <property type="entry name" value="DsrEFH-like"/>
    <property type="match status" value="1"/>
</dbReference>
<dbReference type="KEGG" id="ddn:DND132_0966"/>
<keyword evidence="2" id="KW-1185">Reference proteome</keyword>
<sequence>MLFFLNKTGKLNVDLIGMISGGEESSLLLVGDAVTLGTPTGQELLSDFEFEDVFVHRDAVEARNISLSERCVPVTYSDMVDILMNHDGQIVSL</sequence>
<name>F0JIC7_9BACT</name>
<dbReference type="eggNOG" id="ENOG5031CMD">
    <property type="taxonomic scope" value="Bacteria"/>
</dbReference>
<evidence type="ECO:0008006" key="3">
    <source>
        <dbReference type="Google" id="ProtNLM"/>
    </source>
</evidence>
<dbReference type="Proteomes" id="UP000007845">
    <property type="component" value="Chromosome"/>
</dbReference>
<reference evidence="1 2" key="1">
    <citation type="journal article" date="2011" name="J. Bacteriol.">
        <title>Genome sequence of the mercury-methylating strain Desulfovibrio desulfuricans ND132.</title>
        <authorList>
            <person name="Brown S.D."/>
            <person name="Gilmour C.C."/>
            <person name="Kucken A.M."/>
            <person name="Wall J.D."/>
            <person name="Elias D.A."/>
            <person name="Brandt C.C."/>
            <person name="Podar M."/>
            <person name="Chertkov O."/>
            <person name="Held B."/>
            <person name="Bruce D.C."/>
            <person name="Detter J.C."/>
            <person name="Tapia R."/>
            <person name="Han C.S."/>
            <person name="Goodwin L.A."/>
            <person name="Cheng J.F."/>
            <person name="Pitluck S."/>
            <person name="Woyke T."/>
            <person name="Mikhailova N."/>
            <person name="Ivanova N.N."/>
            <person name="Han J."/>
            <person name="Lucas S."/>
            <person name="Lapidus A.L."/>
            <person name="Land M.L."/>
            <person name="Hauser L.J."/>
            <person name="Palumbo A.V."/>
        </authorList>
    </citation>
    <scope>NUCLEOTIDE SEQUENCE [LARGE SCALE GENOMIC DNA]</scope>
    <source>
        <strain evidence="1 2">ND132</strain>
    </source>
</reference>
<dbReference type="AlphaFoldDB" id="F0JIC7"/>
<protein>
    <recommendedName>
        <fullName evidence="3">Sulfurtransferase complex subunit TusB</fullName>
    </recommendedName>
</protein>
<proteinExistence type="predicted"/>
<organism evidence="1 2">
    <name type="scientific">Pseudodesulfovibrio mercurii</name>
    <dbReference type="NCBI Taxonomy" id="641491"/>
    <lineage>
        <taxon>Bacteria</taxon>
        <taxon>Pseudomonadati</taxon>
        <taxon>Thermodesulfobacteriota</taxon>
        <taxon>Desulfovibrionia</taxon>
        <taxon>Desulfovibrionales</taxon>
        <taxon>Desulfovibrionaceae</taxon>
    </lineage>
</organism>
<dbReference type="EMBL" id="CP003220">
    <property type="protein sequence ID" value="EGB14179.1"/>
    <property type="molecule type" value="Genomic_DNA"/>
</dbReference>
<evidence type="ECO:0000313" key="1">
    <source>
        <dbReference type="EMBL" id="EGB14179.1"/>
    </source>
</evidence>